<reference evidence="1 2" key="1">
    <citation type="journal article" date="2019" name="Sci. Rep.">
        <title>Orb-weaving spider Araneus ventricosus genome elucidates the spidroin gene catalogue.</title>
        <authorList>
            <person name="Kono N."/>
            <person name="Nakamura H."/>
            <person name="Ohtoshi R."/>
            <person name="Moran D.A.P."/>
            <person name="Shinohara A."/>
            <person name="Yoshida Y."/>
            <person name="Fujiwara M."/>
            <person name="Mori M."/>
            <person name="Tomita M."/>
            <person name="Arakawa K."/>
        </authorList>
    </citation>
    <scope>NUCLEOTIDE SEQUENCE [LARGE SCALE GENOMIC DNA]</scope>
</reference>
<accession>A0A4Y2CT45</accession>
<protein>
    <recommendedName>
        <fullName evidence="3">RNase H type-1 domain-containing protein</fullName>
    </recommendedName>
</protein>
<dbReference type="OrthoDB" id="6434150at2759"/>
<organism evidence="1 2">
    <name type="scientific">Araneus ventricosus</name>
    <name type="common">Orbweaver spider</name>
    <name type="synonym">Epeira ventricosa</name>
    <dbReference type="NCBI Taxonomy" id="182803"/>
    <lineage>
        <taxon>Eukaryota</taxon>
        <taxon>Metazoa</taxon>
        <taxon>Ecdysozoa</taxon>
        <taxon>Arthropoda</taxon>
        <taxon>Chelicerata</taxon>
        <taxon>Arachnida</taxon>
        <taxon>Araneae</taxon>
        <taxon>Araneomorphae</taxon>
        <taxon>Entelegynae</taxon>
        <taxon>Araneoidea</taxon>
        <taxon>Araneidae</taxon>
        <taxon>Araneus</taxon>
    </lineage>
</organism>
<dbReference type="EMBL" id="BGPR01000237">
    <property type="protein sequence ID" value="GBM07034.1"/>
    <property type="molecule type" value="Genomic_DNA"/>
</dbReference>
<proteinExistence type="predicted"/>
<keyword evidence="2" id="KW-1185">Reference proteome</keyword>
<evidence type="ECO:0008006" key="3">
    <source>
        <dbReference type="Google" id="ProtNLM"/>
    </source>
</evidence>
<gene>
    <name evidence="1" type="ORF">AVEN_63476_1</name>
</gene>
<dbReference type="AlphaFoldDB" id="A0A4Y2CT45"/>
<evidence type="ECO:0000313" key="1">
    <source>
        <dbReference type="EMBL" id="GBM07034.1"/>
    </source>
</evidence>
<name>A0A4Y2CT45_ARAVE</name>
<comment type="caution">
    <text evidence="1">The sequence shown here is derived from an EMBL/GenBank/DDBJ whole genome shotgun (WGS) entry which is preliminary data.</text>
</comment>
<evidence type="ECO:0000313" key="2">
    <source>
        <dbReference type="Proteomes" id="UP000499080"/>
    </source>
</evidence>
<dbReference type="Proteomes" id="UP000499080">
    <property type="component" value="Unassembled WGS sequence"/>
</dbReference>
<sequence>MYGSEIWYKVTALINRKVLSLQRNALRNITKTYKTVSTSAIQVLVGIPPLDLTLKFHKEKFKLMKLKTDILINDELLTANSVNVPPPRDPPWQEPRIFWNIEHSNVHMINESNYNFYTDGSETEGKTGCGIVLFRGGEEIKSLSIRLNDLYRGLCY</sequence>